<dbReference type="EMBL" id="AMZH03003907">
    <property type="protein sequence ID" value="RRT70776.1"/>
    <property type="molecule type" value="Genomic_DNA"/>
</dbReference>
<dbReference type="PANTHER" id="PTHR23054:SF61">
    <property type="entry name" value="OS02G0153000 PROTEIN"/>
    <property type="match status" value="1"/>
</dbReference>
<sequence>MMQVKIFTSDNVQDELQNSMKDYVRASIGISEKGKLLVPKLLHCFAKAIVEDSLLVDWICRYLSPDQVTVVRDSTSQLKQRLLGARSFSVIPYDSRFRYLFLPDDKTSQKSLYHRLA</sequence>
<protein>
    <recommendedName>
        <fullName evidence="3">DUF547 domain-containing protein</fullName>
    </recommendedName>
</protein>
<accession>A0A427A3J4</accession>
<evidence type="ECO:0008006" key="3">
    <source>
        <dbReference type="Google" id="ProtNLM"/>
    </source>
</evidence>
<reference evidence="1 2" key="1">
    <citation type="journal article" date="2014" name="Agronomy (Basel)">
        <title>A Draft Genome Sequence for Ensete ventricosum, the Drought-Tolerant Tree Against Hunger.</title>
        <authorList>
            <person name="Harrison J."/>
            <person name="Moore K.A."/>
            <person name="Paszkiewicz K."/>
            <person name="Jones T."/>
            <person name="Grant M."/>
            <person name="Ambacheew D."/>
            <person name="Muzemil S."/>
            <person name="Studholme D.J."/>
        </authorList>
    </citation>
    <scope>NUCLEOTIDE SEQUENCE [LARGE SCALE GENOMIC DNA]</scope>
</reference>
<name>A0A427A3J4_ENSVE</name>
<organism evidence="1 2">
    <name type="scientific">Ensete ventricosum</name>
    <name type="common">Abyssinian banana</name>
    <name type="synonym">Musa ensete</name>
    <dbReference type="NCBI Taxonomy" id="4639"/>
    <lineage>
        <taxon>Eukaryota</taxon>
        <taxon>Viridiplantae</taxon>
        <taxon>Streptophyta</taxon>
        <taxon>Embryophyta</taxon>
        <taxon>Tracheophyta</taxon>
        <taxon>Spermatophyta</taxon>
        <taxon>Magnoliopsida</taxon>
        <taxon>Liliopsida</taxon>
        <taxon>Zingiberales</taxon>
        <taxon>Musaceae</taxon>
        <taxon>Ensete</taxon>
    </lineage>
</organism>
<evidence type="ECO:0000313" key="2">
    <source>
        <dbReference type="Proteomes" id="UP000287651"/>
    </source>
</evidence>
<dbReference type="PANTHER" id="PTHR23054">
    <property type="entry name" value="TERNARY COMPLEX FACTOR MIP1, LEUCINE-ZIPPER-RELATED"/>
    <property type="match status" value="1"/>
</dbReference>
<evidence type="ECO:0000313" key="1">
    <source>
        <dbReference type="EMBL" id="RRT70776.1"/>
    </source>
</evidence>
<dbReference type="Proteomes" id="UP000287651">
    <property type="component" value="Unassembled WGS sequence"/>
</dbReference>
<dbReference type="AlphaFoldDB" id="A0A427A3J4"/>
<comment type="caution">
    <text evidence="1">The sequence shown here is derived from an EMBL/GenBank/DDBJ whole genome shotgun (WGS) entry which is preliminary data.</text>
</comment>
<gene>
    <name evidence="1" type="ORF">B296_00007189</name>
</gene>
<proteinExistence type="predicted"/>